<gene>
    <name evidence="1" type="ORF">Metus_0232</name>
</gene>
<name>A0A3S3RCY7_METS7</name>
<proteinExistence type="predicted"/>
<evidence type="ECO:0000313" key="1">
    <source>
        <dbReference type="EMBL" id="RWX74207.1"/>
    </source>
</evidence>
<evidence type="ECO:0000313" key="2">
    <source>
        <dbReference type="Proteomes" id="UP000288215"/>
    </source>
</evidence>
<comment type="caution">
    <text evidence="1">The sequence shown here is derived from an EMBL/GenBank/DDBJ whole genome shotgun (WGS) entry which is preliminary data.</text>
</comment>
<reference evidence="1 2" key="1">
    <citation type="submission" date="2018-12" db="EMBL/GenBank/DDBJ databases">
        <title>The complete genome of the methanogenic archaea of the candidate phylum Verstraetearchaeota, obtained from the metagenome of underground thermal water.</title>
        <authorList>
            <person name="Kadnikov V.V."/>
            <person name="Mardanov A.V."/>
            <person name="Beletsky A.V."/>
            <person name="Karnachuk O.V."/>
            <person name="Ravin N.V."/>
        </authorList>
    </citation>
    <scope>NUCLEOTIDE SEQUENCE [LARGE SCALE GENOMIC DNA]</scope>
    <source>
        <strain evidence="1">Ch88</strain>
    </source>
</reference>
<dbReference type="AlphaFoldDB" id="A0A3S3RCY7"/>
<dbReference type="InterPro" id="IPR007555">
    <property type="entry name" value="DUF499"/>
</dbReference>
<dbReference type="Pfam" id="PF04465">
    <property type="entry name" value="DUF499"/>
    <property type="match status" value="1"/>
</dbReference>
<evidence type="ECO:0008006" key="3">
    <source>
        <dbReference type="Google" id="ProtNLM"/>
    </source>
</evidence>
<dbReference type="Proteomes" id="UP000288215">
    <property type="component" value="Unassembled WGS sequence"/>
</dbReference>
<protein>
    <recommendedName>
        <fullName evidence="3">ATP-binding protein</fullName>
    </recommendedName>
</protein>
<sequence>MSLTIREAVSKGKLVFKDWIKTFTPELFEVNFSDVIAGRGKIYSDPDELFSNTYLTERMRDVLRWCLARAAKLSDNGIIHLATGFGGGKSHLLSLLYHTFRTRRVIDPHILEELSLGEVPEVEMVAVDGHNLAYPMSSHQSLGKYLKPTKDETVSALESAGKPVVFLIDELVVYLAKIKESEASSELAHLHTLMESVKSAPGCLMVISSPSGSAAYGKEAEQLDQVVQKSRTSSAALALTSITNRLTEPIVPVEAADFPSILKKRLVEYVDDYTAKAVENCLGRLVGGVGLDFSGCYPFHPLLTDVLYTRASQFPGFQKTRDSLKVVALAVKGVLRNLERAEFHMISPSEMPFDDPDLKSILTNEKVFGVNLEQAVTKDILGTARTRLDGGAPYGSYARAASAVFMYSLHPEESKKGALPENLFRCMVPTVKSKDDAEKLLENLYKESDFVWKSEGRYLFKSKQNVPNMIKTRANQVTEHEVKEYVRNTLFQIVFKDDARCAFFSDPNFFAPSENRLNILVAMYWDDNPQVALSGALSITANNKNTIVALLPNKDQAGLLTYYAKQVLGAEKVIKELRADKALYGEARALKDQFEGNALSAFKNMYSEVWYLSGTNIKQEKIDPARGNTFADALVDHLRRKQKLADPSTIDPSVYIPQLMGMRDRVPVRDLYKDAETMTTLPFAFREDLRKILSVGVRDGVVGAFEGVLPPLQDLTKYNKCHFREVYEVQDGDTIVKPDLATEILKRLEAIADGGKADTGMAGVTAAAGIGAGTAGIDTRTTGIGTGGIGSIGGGAAGVGATTTTHTEREVIVANISDLYDALSKKTTELMINGVEYELEAEFTGAISGRLTAKTPEETSAMVSLIQALSGAAKILPSVKSTVIIIKRVGSS</sequence>
<dbReference type="EMBL" id="RXGA01000001">
    <property type="protein sequence ID" value="RWX74207.1"/>
    <property type="molecule type" value="Genomic_DNA"/>
</dbReference>
<accession>A0A3S3RCY7</accession>
<organism evidence="1 2">
    <name type="scientific">Methanosuratincola subterraneus</name>
    <dbReference type="NCBI Taxonomy" id="2593994"/>
    <lineage>
        <taxon>Archaea</taxon>
        <taxon>Thermoproteota</taxon>
        <taxon>Methanosuratincolia</taxon>
        <taxon>Candidatus Methanomethylicales</taxon>
        <taxon>Candidatus Methanomethylicaceae</taxon>
        <taxon>Candidatus Methanosuratincola (ex Vanwonterghem et al. 2016)</taxon>
    </lineage>
</organism>